<dbReference type="Gene3D" id="3.40.710.10">
    <property type="entry name" value="DD-peptidase/beta-lactamase superfamily"/>
    <property type="match status" value="1"/>
</dbReference>
<protein>
    <recommendedName>
        <fullName evidence="2">Beta-lactamase-related domain-containing protein</fullName>
    </recommendedName>
</protein>
<feature type="domain" description="Beta-lactamase-related" evidence="2">
    <location>
        <begin position="73"/>
        <end position="156"/>
    </location>
</feature>
<evidence type="ECO:0000256" key="1">
    <source>
        <dbReference type="ARBA" id="ARBA00038215"/>
    </source>
</evidence>
<name>A0A8J2N4V4_9PLEO</name>
<dbReference type="PANTHER" id="PTHR46825:SF9">
    <property type="entry name" value="BETA-LACTAMASE-RELATED DOMAIN-CONTAINING PROTEIN"/>
    <property type="match status" value="1"/>
</dbReference>
<reference evidence="3" key="1">
    <citation type="submission" date="2021-05" db="EMBL/GenBank/DDBJ databases">
        <authorList>
            <person name="Stam R."/>
        </authorList>
    </citation>
    <scope>NUCLEOTIDE SEQUENCE</scope>
    <source>
        <strain evidence="3">CS162</strain>
    </source>
</reference>
<dbReference type="RefSeq" id="XP_043172406.1">
    <property type="nucleotide sequence ID" value="XM_043316471.1"/>
</dbReference>
<dbReference type="EMBL" id="CAJRGZ010000023">
    <property type="protein sequence ID" value="CAG5178712.1"/>
    <property type="molecule type" value="Genomic_DNA"/>
</dbReference>
<dbReference type="AlphaFoldDB" id="A0A8J2N4V4"/>
<proteinExistence type="inferred from homology"/>
<dbReference type="InterPro" id="IPR001466">
    <property type="entry name" value="Beta-lactam-related"/>
</dbReference>
<comment type="similarity">
    <text evidence="1">Belongs to the peptidase S12 family.</text>
</comment>
<accession>A0A8J2N4V4</accession>
<comment type="caution">
    <text evidence="3">The sequence shown here is derived from an EMBL/GenBank/DDBJ whole genome shotgun (WGS) entry which is preliminary data.</text>
</comment>
<dbReference type="GeneID" id="67020992"/>
<sequence length="162" mass="17678">MAALIIMFAYKSKLLRPTWKSLVAALALSMTTIILSEAFPKVPSFRNIFSVKTLKFGSNMANLNTRFDALRPKIEQSMSIGGSPGVSLGVVQKGKRVYYAAYGLSDLERGLPITDKTVLPLCSTTTAVTSAALGILVEQKKVAWDTLVKDSLPEFNISYEIL</sequence>
<dbReference type="InterPro" id="IPR012338">
    <property type="entry name" value="Beta-lactam/transpept-like"/>
</dbReference>
<evidence type="ECO:0000313" key="4">
    <source>
        <dbReference type="Proteomes" id="UP000676310"/>
    </source>
</evidence>
<dbReference type="PANTHER" id="PTHR46825">
    <property type="entry name" value="D-ALANYL-D-ALANINE-CARBOXYPEPTIDASE/ENDOPEPTIDASE AMPH"/>
    <property type="match status" value="1"/>
</dbReference>
<dbReference type="Proteomes" id="UP000676310">
    <property type="component" value="Unassembled WGS sequence"/>
</dbReference>
<gene>
    <name evidence="3" type="ORF">ALTATR162_LOCUS8838</name>
</gene>
<dbReference type="InterPro" id="IPR050491">
    <property type="entry name" value="AmpC-like"/>
</dbReference>
<dbReference type="OrthoDB" id="5946976at2759"/>
<dbReference type="Pfam" id="PF00144">
    <property type="entry name" value="Beta-lactamase"/>
    <property type="match status" value="1"/>
</dbReference>
<evidence type="ECO:0000313" key="3">
    <source>
        <dbReference type="EMBL" id="CAG5178712.1"/>
    </source>
</evidence>
<organism evidence="3 4">
    <name type="scientific">Alternaria atra</name>
    <dbReference type="NCBI Taxonomy" id="119953"/>
    <lineage>
        <taxon>Eukaryota</taxon>
        <taxon>Fungi</taxon>
        <taxon>Dikarya</taxon>
        <taxon>Ascomycota</taxon>
        <taxon>Pezizomycotina</taxon>
        <taxon>Dothideomycetes</taxon>
        <taxon>Pleosporomycetidae</taxon>
        <taxon>Pleosporales</taxon>
        <taxon>Pleosporineae</taxon>
        <taxon>Pleosporaceae</taxon>
        <taxon>Alternaria</taxon>
        <taxon>Alternaria sect. Ulocladioides</taxon>
    </lineage>
</organism>
<evidence type="ECO:0000259" key="2">
    <source>
        <dbReference type="Pfam" id="PF00144"/>
    </source>
</evidence>
<keyword evidence="4" id="KW-1185">Reference proteome</keyword>
<dbReference type="SUPFAM" id="SSF56601">
    <property type="entry name" value="beta-lactamase/transpeptidase-like"/>
    <property type="match status" value="1"/>
</dbReference>